<organism evidence="1 2">
    <name type="scientific">Chitinophaga arvensicola</name>
    <dbReference type="NCBI Taxonomy" id="29529"/>
    <lineage>
        <taxon>Bacteria</taxon>
        <taxon>Pseudomonadati</taxon>
        <taxon>Bacteroidota</taxon>
        <taxon>Chitinophagia</taxon>
        <taxon>Chitinophagales</taxon>
        <taxon>Chitinophagaceae</taxon>
        <taxon>Chitinophaga</taxon>
    </lineage>
</organism>
<dbReference type="Proteomes" id="UP000199310">
    <property type="component" value="Unassembled WGS sequence"/>
</dbReference>
<dbReference type="STRING" id="29529.SAMN04488122_6150"/>
<dbReference type="OrthoDB" id="666658at2"/>
<dbReference type="AlphaFoldDB" id="A0A1I0SCC9"/>
<evidence type="ECO:0000313" key="1">
    <source>
        <dbReference type="EMBL" id="SEW54730.1"/>
    </source>
</evidence>
<evidence type="ECO:0000313" key="2">
    <source>
        <dbReference type="Proteomes" id="UP000199310"/>
    </source>
</evidence>
<accession>A0A1I0SCC9</accession>
<name>A0A1I0SCC9_9BACT</name>
<proteinExistence type="predicted"/>
<gene>
    <name evidence="1" type="ORF">SAMN04488122_6150</name>
</gene>
<keyword evidence="2" id="KW-1185">Reference proteome</keyword>
<reference evidence="2" key="1">
    <citation type="submission" date="2016-10" db="EMBL/GenBank/DDBJ databases">
        <authorList>
            <person name="Varghese N."/>
            <person name="Submissions S."/>
        </authorList>
    </citation>
    <scope>NUCLEOTIDE SEQUENCE [LARGE SCALE GENOMIC DNA]</scope>
    <source>
        <strain evidence="2">DSM 3695</strain>
    </source>
</reference>
<protein>
    <submittedName>
        <fullName evidence="1">Outer membrane protein beta-barrel domain-containing protein</fullName>
    </submittedName>
</protein>
<sequence length="349" mass="39277">MMEETGFLLCKPAGLLILVLLYGCYSLRVQSTDTLYFKSGLQLSGELDHLERGMISFSSDDLDDQDISTYKISTLCASTYTYRITTLLHKVYYGTLGKADSGMVKIQTRQDTLLIQLKELSTVASYDTGFFHNLSGTVALGYVFTRSASLGILNTYNDIRYFDGRIGADLNISGITGFSEDGTKRVREYAWLVPGYYLNSHWQVNAIFSYQRNLELGTARRFIEGAGATYQFLLKHHMDAGVLAGLATVQESAFQGQLKTGRFELPLMFTYNLYLLRDNNFQLQLAQGAFFGLNEGGRIREEGWIRAAYNIISTFSVNLVFYNSFDNQPPLKIFSRSDYGLVFGVGYSF</sequence>
<dbReference type="EMBL" id="FOJG01000002">
    <property type="protein sequence ID" value="SEW54730.1"/>
    <property type="molecule type" value="Genomic_DNA"/>
</dbReference>